<dbReference type="Gene3D" id="2.10.25.10">
    <property type="entry name" value="Laminin"/>
    <property type="match status" value="2"/>
</dbReference>
<dbReference type="InterPro" id="IPR000742">
    <property type="entry name" value="EGF"/>
</dbReference>
<dbReference type="PANTHER" id="PTHR10127:SF850">
    <property type="entry name" value="METALLOENDOPEPTIDASE"/>
    <property type="match status" value="1"/>
</dbReference>
<name>A0ABN7SWP4_OIKDI</name>
<dbReference type="InterPro" id="IPR000152">
    <property type="entry name" value="EGF-type_Asp/Asn_hydroxyl_site"/>
</dbReference>
<keyword evidence="11" id="KW-1185">Reference proteome</keyword>
<reference evidence="10 11" key="1">
    <citation type="submission" date="2021-04" db="EMBL/GenBank/DDBJ databases">
        <authorList>
            <person name="Bliznina A."/>
        </authorList>
    </citation>
    <scope>NUCLEOTIDE SEQUENCE [LARGE SCALE GENOMIC DNA]</scope>
</reference>
<evidence type="ECO:0000259" key="8">
    <source>
        <dbReference type="PROSITE" id="PS50026"/>
    </source>
</evidence>
<feature type="binding site" evidence="6">
    <location>
        <position position="194"/>
    </location>
    <ligand>
        <name>Zn(2+)</name>
        <dbReference type="ChEBI" id="CHEBI:29105"/>
        <note>catalytic</note>
    </ligand>
</feature>
<dbReference type="InterPro" id="IPR001506">
    <property type="entry name" value="Peptidase_M12A"/>
</dbReference>
<evidence type="ECO:0000256" key="6">
    <source>
        <dbReference type="PROSITE-ProRule" id="PRU01211"/>
    </source>
</evidence>
<accession>A0ABN7SWP4</accession>
<dbReference type="PANTHER" id="PTHR10127">
    <property type="entry name" value="DISCOIDIN, CUB, EGF, LAMININ , AND ZINC METALLOPROTEASE DOMAIN CONTAINING"/>
    <property type="match status" value="1"/>
</dbReference>
<dbReference type="SMART" id="SM00179">
    <property type="entry name" value="EGF_CA"/>
    <property type="match status" value="2"/>
</dbReference>
<dbReference type="CDD" id="cd00054">
    <property type="entry name" value="EGF_CA"/>
    <property type="match status" value="1"/>
</dbReference>
<gene>
    <name evidence="10" type="ORF">OKIOD_LOCUS11869</name>
</gene>
<comment type="cofactor">
    <cofactor evidence="6 7">
        <name>Zn(2+)</name>
        <dbReference type="ChEBI" id="CHEBI:29105"/>
    </cofactor>
    <text evidence="6 7">Binds 1 zinc ion per subunit.</text>
</comment>
<evidence type="ECO:0000256" key="4">
    <source>
        <dbReference type="ARBA" id="ARBA00023157"/>
    </source>
</evidence>
<feature type="domain" description="EGF-like" evidence="8">
    <location>
        <begin position="483"/>
        <end position="521"/>
    </location>
</feature>
<keyword evidence="1 6" id="KW-0479">Metal-binding</keyword>
<comment type="caution">
    <text evidence="5">Lacks conserved residue(s) required for the propagation of feature annotation.</text>
</comment>
<evidence type="ECO:0000259" key="9">
    <source>
        <dbReference type="PROSITE" id="PS51864"/>
    </source>
</evidence>
<dbReference type="InterPro" id="IPR006026">
    <property type="entry name" value="Peptidase_Metallo"/>
</dbReference>
<keyword evidence="4" id="KW-1015">Disulfide bond</keyword>
<evidence type="ECO:0000256" key="5">
    <source>
        <dbReference type="PROSITE-ProRule" id="PRU00076"/>
    </source>
</evidence>
<dbReference type="Proteomes" id="UP001158576">
    <property type="component" value="Chromosome 1"/>
</dbReference>
<dbReference type="Gene3D" id="3.40.390.10">
    <property type="entry name" value="Collagenase (Catalytic Domain)"/>
    <property type="match status" value="1"/>
</dbReference>
<keyword evidence="6 7" id="KW-0645">Protease</keyword>
<evidence type="ECO:0000313" key="10">
    <source>
        <dbReference type="EMBL" id="CAG5107012.1"/>
    </source>
</evidence>
<feature type="binding site" evidence="6">
    <location>
        <position position="204"/>
    </location>
    <ligand>
        <name>Zn(2+)</name>
        <dbReference type="ChEBI" id="CHEBI:29105"/>
        <note>catalytic</note>
    </ligand>
</feature>
<dbReference type="EC" id="3.4.24.-" evidence="7"/>
<dbReference type="EMBL" id="OU015566">
    <property type="protein sequence ID" value="CAG5107012.1"/>
    <property type="molecule type" value="Genomic_DNA"/>
</dbReference>
<dbReference type="SMART" id="SM00235">
    <property type="entry name" value="ZnMc"/>
    <property type="match status" value="1"/>
</dbReference>
<dbReference type="PRINTS" id="PR00480">
    <property type="entry name" value="ASTACIN"/>
</dbReference>
<evidence type="ECO:0000313" key="11">
    <source>
        <dbReference type="Proteomes" id="UP001158576"/>
    </source>
</evidence>
<feature type="binding site" evidence="6">
    <location>
        <position position="198"/>
    </location>
    <ligand>
        <name>Zn(2+)</name>
        <dbReference type="ChEBI" id="CHEBI:29105"/>
        <note>catalytic</note>
    </ligand>
</feature>
<organism evidence="10 11">
    <name type="scientific">Oikopleura dioica</name>
    <name type="common">Tunicate</name>
    <dbReference type="NCBI Taxonomy" id="34765"/>
    <lineage>
        <taxon>Eukaryota</taxon>
        <taxon>Metazoa</taxon>
        <taxon>Chordata</taxon>
        <taxon>Tunicata</taxon>
        <taxon>Appendicularia</taxon>
        <taxon>Copelata</taxon>
        <taxon>Oikopleuridae</taxon>
        <taxon>Oikopleura</taxon>
    </lineage>
</organism>
<dbReference type="SUPFAM" id="SSF57196">
    <property type="entry name" value="EGF/Laminin"/>
    <property type="match status" value="1"/>
</dbReference>
<keyword evidence="5" id="KW-0245">EGF-like domain</keyword>
<feature type="active site" evidence="6">
    <location>
        <position position="195"/>
    </location>
</feature>
<feature type="domain" description="EGF-like" evidence="8">
    <location>
        <begin position="441"/>
        <end position="479"/>
    </location>
</feature>
<protein>
    <recommendedName>
        <fullName evidence="7">Metalloendopeptidase</fullName>
        <ecNumber evidence="7">3.4.24.-</ecNumber>
    </recommendedName>
</protein>
<dbReference type="InterPro" id="IPR001881">
    <property type="entry name" value="EGF-like_Ca-bd_dom"/>
</dbReference>
<dbReference type="PROSITE" id="PS50026">
    <property type="entry name" value="EGF_3"/>
    <property type="match status" value="2"/>
</dbReference>
<dbReference type="SUPFAM" id="SSF55486">
    <property type="entry name" value="Metalloproteases ('zincins'), catalytic domain"/>
    <property type="match status" value="1"/>
</dbReference>
<proteinExistence type="predicted"/>
<dbReference type="Pfam" id="PF01400">
    <property type="entry name" value="Astacin"/>
    <property type="match status" value="1"/>
</dbReference>
<evidence type="ECO:0000256" key="1">
    <source>
        <dbReference type="ARBA" id="ARBA00022723"/>
    </source>
</evidence>
<dbReference type="InterPro" id="IPR024079">
    <property type="entry name" value="MetalloPept_cat_dom_sf"/>
</dbReference>
<evidence type="ECO:0000256" key="2">
    <source>
        <dbReference type="ARBA" id="ARBA00022833"/>
    </source>
</evidence>
<keyword evidence="3 6" id="KW-0482">Metalloprotease</keyword>
<evidence type="ECO:0000256" key="3">
    <source>
        <dbReference type="ARBA" id="ARBA00023049"/>
    </source>
</evidence>
<dbReference type="PROSITE" id="PS00010">
    <property type="entry name" value="ASX_HYDROXYL"/>
    <property type="match status" value="1"/>
</dbReference>
<sequence>MKIFQGLLAYALGRTVEDVSVTKDLGNDIRITKETAEALELQGMDITGWKIVGNKDLDKKLKNSAKDAQTRGLGSVYGMWQPIEDGGKVMVPFTVHSSYSHRTEQIKEAMAELQDVLGCFEVPYVENPLSDVYGQGIVFVADGSCYSLLGRGPGFHNGMQGATSISDLGVPNGWQAIALDDGCNLASNPSTVQHEVLHALGVFHEHSRPDRDSYIDYWEDRTSAPGSWSKYPTSNWHSMGSIYEPRSVMSYGSYATSTTSGVPVALLKDGGQIFDGERITTEDALQVQWMYCKEQPSKFPGYEYTETATCTSQDEVGATRKVFTSRLCDGISDCPNGEDEGDLAVCKEIAPRTPNGCCGAIVRGGQTCTHNPDYSYGDRETFACEDGTGVMFVPWASNRWLHVVAATYPIEGSVSWMSSIADTGICPPTTWAACAVNGYDATDNCETNDCDPNATCTSGFESYTCECNENYTGDGNTCTFIPEVNECADGSHQCDENASCSDLRDGYTCSCNAGWKDSGLQPINGRDCVEEAACCDAVQFSFPYEQLCTIDGTFDGKKRWSCTGAHKLFEVKYHSGTSTFYLFELGTWTYHAVLAADPDFCFAESDSDYTCLDSIPADLISPGKFEWDCKEKSKYHECKVICEGQSKPDKKFVIRCTKNNSVWSVHKGSVPSCAPPPPRAGCEESLIGEDLTSPGGNTWTCVEGKKDKKCTAVCDDGSSSENFEVKCKYSKNGDSKWSKSNKKSSPPLCGAEGPKICHEDDIDPDLIPEGSVVWECKANSKQNVCKASCSNGADADKTYSVKCQNKKNTWKVEKKKMTILNCL</sequence>
<dbReference type="PROSITE" id="PS51864">
    <property type="entry name" value="ASTACIN"/>
    <property type="match status" value="1"/>
</dbReference>
<keyword evidence="6 7" id="KW-0378">Hydrolase</keyword>
<evidence type="ECO:0000256" key="7">
    <source>
        <dbReference type="RuleBase" id="RU361183"/>
    </source>
</evidence>
<feature type="domain" description="Peptidase M12A" evidence="9">
    <location>
        <begin position="71"/>
        <end position="293"/>
    </location>
</feature>
<keyword evidence="2 6" id="KW-0862">Zinc</keyword>
<dbReference type="PROSITE" id="PS01187">
    <property type="entry name" value="EGF_CA"/>
    <property type="match status" value="1"/>
</dbReference>
<dbReference type="InterPro" id="IPR018097">
    <property type="entry name" value="EGF_Ca-bd_CS"/>
</dbReference>
<dbReference type="SMART" id="SM00181">
    <property type="entry name" value="EGF"/>
    <property type="match status" value="2"/>
</dbReference>